<evidence type="ECO:0000256" key="2">
    <source>
        <dbReference type="ARBA" id="ARBA00023043"/>
    </source>
</evidence>
<feature type="repeat" description="ANK" evidence="3">
    <location>
        <begin position="105"/>
        <end position="137"/>
    </location>
</feature>
<keyword evidence="1" id="KW-0677">Repeat</keyword>
<dbReference type="SUPFAM" id="SSF48403">
    <property type="entry name" value="Ankyrin repeat"/>
    <property type="match status" value="1"/>
</dbReference>
<dbReference type="Pfam" id="PF12796">
    <property type="entry name" value="Ank_2"/>
    <property type="match status" value="2"/>
</dbReference>
<reference evidence="4 5" key="1">
    <citation type="submission" date="2017-05" db="EMBL/GenBank/DDBJ databases">
        <title>Genome of assembly of the Bengalese finch, Lonchura striata domestica.</title>
        <authorList>
            <person name="Colquitt B.M."/>
            <person name="Brainard M.S."/>
        </authorList>
    </citation>
    <scope>NUCLEOTIDE SEQUENCE [LARGE SCALE GENOMIC DNA]</scope>
    <source>
        <strain evidence="4">White83orange57</strain>
    </source>
</reference>
<feature type="repeat" description="ANK" evidence="3">
    <location>
        <begin position="18"/>
        <end position="50"/>
    </location>
</feature>
<feature type="repeat" description="ANK" evidence="3">
    <location>
        <begin position="189"/>
        <end position="221"/>
    </location>
</feature>
<keyword evidence="5" id="KW-1185">Reference proteome</keyword>
<dbReference type="SMART" id="SM00248">
    <property type="entry name" value="ANK"/>
    <property type="match status" value="4"/>
</dbReference>
<dbReference type="PROSITE" id="PS50297">
    <property type="entry name" value="ANK_REP_REGION"/>
    <property type="match status" value="3"/>
</dbReference>
<evidence type="ECO:0000313" key="5">
    <source>
        <dbReference type="Proteomes" id="UP000197619"/>
    </source>
</evidence>
<comment type="caution">
    <text evidence="4">The sequence shown here is derived from an EMBL/GenBank/DDBJ whole genome shotgun (WGS) entry which is preliminary data.</text>
</comment>
<gene>
    <name evidence="4" type="primary">ANKDD1B</name>
    <name evidence="4" type="ORF">RLOC_00008165</name>
</gene>
<dbReference type="EMBL" id="MUZQ01000022">
    <property type="protein sequence ID" value="OWK62775.1"/>
    <property type="molecule type" value="Genomic_DNA"/>
</dbReference>
<keyword evidence="2 3" id="KW-0040">ANK repeat</keyword>
<evidence type="ECO:0000256" key="3">
    <source>
        <dbReference type="PROSITE-ProRule" id="PRU00023"/>
    </source>
</evidence>
<evidence type="ECO:0000256" key="1">
    <source>
        <dbReference type="ARBA" id="ARBA00022737"/>
    </source>
</evidence>
<dbReference type="Gene3D" id="1.25.40.20">
    <property type="entry name" value="Ankyrin repeat-containing domain"/>
    <property type="match status" value="2"/>
</dbReference>
<dbReference type="PANTHER" id="PTHR24198">
    <property type="entry name" value="ANKYRIN REPEAT AND PROTEIN KINASE DOMAIN-CONTAINING PROTEIN"/>
    <property type="match status" value="1"/>
</dbReference>
<dbReference type="PANTHER" id="PTHR24198:SF165">
    <property type="entry name" value="ANKYRIN REPEAT-CONTAINING PROTEIN-RELATED"/>
    <property type="match status" value="1"/>
</dbReference>
<accession>A0A218V9N3</accession>
<sequence length="352" mass="39487">MVDFLLHHKARLDLADQEGNTTFHLGVKNGHSEVVEILLEQWEEINDLNHINIIYRLTADILALLVQNRETPFYLAVEGGNEKCKNVLNSNWRQGVTLMFQHRYNNSSALHVAIQNGHLSLVTFLIDKNIDLVPKAEVSVYQNNSPAAAQPVLPEEMFYKEMFYKDTELVPGTMNVELNAFIWCLQFQRQETPLHLAADLGNVELVEVLLKSGCNLKAMDKHGKTALAIASRSHHALIVDMIIKAESEKAQNTLCLLNKYFVYYIGKKSYREHGKIMLLIWFHGTLLAHPVKHLYEGLVEAGLQPLAGKLMHSTAPCPLPDCSAVLKALLVLGSCGQGRGGGHFLLFWDCPS</sequence>
<organism evidence="4 5">
    <name type="scientific">Lonchura striata</name>
    <name type="common">white-rumped munia</name>
    <dbReference type="NCBI Taxonomy" id="40157"/>
    <lineage>
        <taxon>Eukaryota</taxon>
        <taxon>Metazoa</taxon>
        <taxon>Chordata</taxon>
        <taxon>Craniata</taxon>
        <taxon>Vertebrata</taxon>
        <taxon>Euteleostomi</taxon>
        <taxon>Archelosauria</taxon>
        <taxon>Archosauria</taxon>
        <taxon>Dinosauria</taxon>
        <taxon>Saurischia</taxon>
        <taxon>Theropoda</taxon>
        <taxon>Coelurosauria</taxon>
        <taxon>Aves</taxon>
        <taxon>Neognathae</taxon>
        <taxon>Neoaves</taxon>
        <taxon>Telluraves</taxon>
        <taxon>Australaves</taxon>
        <taxon>Passeriformes</taxon>
        <taxon>Passeroidea</taxon>
        <taxon>Estrildidae</taxon>
        <taxon>Estrildinae</taxon>
        <taxon>Lonchura</taxon>
    </lineage>
</organism>
<dbReference type="Pfam" id="PF00023">
    <property type="entry name" value="Ank"/>
    <property type="match status" value="1"/>
</dbReference>
<dbReference type="InterPro" id="IPR036770">
    <property type="entry name" value="Ankyrin_rpt-contain_sf"/>
</dbReference>
<dbReference type="InterPro" id="IPR002110">
    <property type="entry name" value="Ankyrin_rpt"/>
</dbReference>
<dbReference type="PROSITE" id="PS50088">
    <property type="entry name" value="ANK_REPEAT"/>
    <property type="match status" value="3"/>
</dbReference>
<proteinExistence type="predicted"/>
<dbReference type="AlphaFoldDB" id="A0A218V9N3"/>
<protein>
    <submittedName>
        <fullName evidence="4">Ankyrin repeat and death domain-containing protein 1B</fullName>
    </submittedName>
</protein>
<name>A0A218V9N3_9PASE</name>
<evidence type="ECO:0000313" key="4">
    <source>
        <dbReference type="EMBL" id="OWK62775.1"/>
    </source>
</evidence>
<dbReference type="Proteomes" id="UP000197619">
    <property type="component" value="Unassembled WGS sequence"/>
</dbReference>